<dbReference type="PANTHER" id="PTHR22605">
    <property type="entry name" value="RZ-TYPE DOMAIN-CONTAINING PROTEIN"/>
    <property type="match status" value="1"/>
</dbReference>
<evidence type="ECO:0000256" key="5">
    <source>
        <dbReference type="ARBA" id="ARBA00006914"/>
    </source>
</evidence>
<accession>A0A2G9SJ27</accession>
<dbReference type="PANTHER" id="PTHR22605:SF16">
    <property type="entry name" value="E3 UBIQUITIN-PROTEIN LIGASE RNF213"/>
    <property type="match status" value="1"/>
</dbReference>
<dbReference type="Gene3D" id="3.40.50.300">
    <property type="entry name" value="P-loop containing nucleotide triphosphate hydrolases"/>
    <property type="match status" value="2"/>
</dbReference>
<evidence type="ECO:0000256" key="18">
    <source>
        <dbReference type="ARBA" id="ARBA00022859"/>
    </source>
</evidence>
<evidence type="ECO:0000256" key="14">
    <source>
        <dbReference type="ARBA" id="ARBA00022786"/>
    </source>
</evidence>
<evidence type="ECO:0000256" key="2">
    <source>
        <dbReference type="ARBA" id="ARBA00004502"/>
    </source>
</evidence>
<evidence type="ECO:0000256" key="13">
    <source>
        <dbReference type="ARBA" id="ARBA00022771"/>
    </source>
</evidence>
<comment type="subcellular location">
    <subcellularLocation>
        <location evidence="3">Cytoplasm</location>
        <location evidence="3">Cytosol</location>
    </subcellularLocation>
    <subcellularLocation>
        <location evidence="2">Lipid droplet</location>
    </subcellularLocation>
</comment>
<evidence type="ECO:0000313" key="23">
    <source>
        <dbReference type="EMBL" id="PIO40074.1"/>
    </source>
</evidence>
<dbReference type="GO" id="GO:0016887">
    <property type="term" value="F:ATP hydrolysis activity"/>
    <property type="evidence" value="ECO:0007669"/>
    <property type="project" value="InterPro"/>
</dbReference>
<keyword evidence="15" id="KW-0378">Hydrolase</keyword>
<evidence type="ECO:0000256" key="15">
    <source>
        <dbReference type="ARBA" id="ARBA00022801"/>
    </source>
</evidence>
<evidence type="ECO:0000256" key="9">
    <source>
        <dbReference type="ARBA" id="ARBA00022677"/>
    </source>
</evidence>
<dbReference type="Pfam" id="PF00004">
    <property type="entry name" value="AAA"/>
    <property type="match status" value="1"/>
</dbReference>
<keyword evidence="12" id="KW-0547">Nucleotide-binding</keyword>
<evidence type="ECO:0000256" key="19">
    <source>
        <dbReference type="ARBA" id="ARBA00023098"/>
    </source>
</evidence>
<reference evidence="23" key="1">
    <citation type="submission" date="2017-08" db="EMBL/GenBank/DDBJ databases">
        <title>Assembly of the North American Bullfrog Genome.</title>
        <authorList>
            <person name="Warren R.L."/>
            <person name="Vandervalk B.P."/>
            <person name="Kucuk E."/>
            <person name="Birol I."/>
            <person name="Helbing C."/>
            <person name="Pandoh P."/>
            <person name="Behsaz B."/>
            <person name="Mohamadi H."/>
            <person name="Chu J."/>
            <person name="Jackman S."/>
            <person name="Hammond S.A."/>
            <person name="Veldhoen N."/>
            <person name="Kirk H."/>
            <person name="Zhao Y."/>
            <person name="Coope R."/>
            <person name="Pleasance S."/>
            <person name="Moore R."/>
            <person name="Holt R."/>
        </authorList>
    </citation>
    <scope>NUCLEOTIDE SEQUENCE</scope>
    <source>
        <strain evidence="23">Bruno</strain>
        <tissue evidence="23">Liver</tissue>
    </source>
</reference>
<comment type="similarity">
    <text evidence="5">Belongs to the AAA ATPase family.</text>
</comment>
<organism evidence="23">
    <name type="scientific">Aquarana catesbeiana</name>
    <name type="common">American bullfrog</name>
    <name type="synonym">Rana catesbeiana</name>
    <dbReference type="NCBI Taxonomy" id="8400"/>
    <lineage>
        <taxon>Eukaryota</taxon>
        <taxon>Metazoa</taxon>
        <taxon>Chordata</taxon>
        <taxon>Craniata</taxon>
        <taxon>Vertebrata</taxon>
        <taxon>Euteleostomi</taxon>
        <taxon>Amphibia</taxon>
        <taxon>Batrachia</taxon>
        <taxon>Anura</taxon>
        <taxon>Neobatrachia</taxon>
        <taxon>Ranoidea</taxon>
        <taxon>Ranidae</taxon>
        <taxon>Aquarana</taxon>
    </lineage>
</organism>
<keyword evidence="16" id="KW-0862">Zinc</keyword>
<evidence type="ECO:0000259" key="22">
    <source>
        <dbReference type="SMART" id="SM00382"/>
    </source>
</evidence>
<sequence length="1264" mass="145106">GNKILESLLPFLDGKLKNCPIIFHIDITSSVNSGISEFLFKLLILQYLMDSQGRIWKRLPSHLYIIEILESSDNFKQFKYVPRIVQNGFIDFFPKISCCSPKEVLTKTTQIDETVYEVPGMDIEEFRSECFQRPYQYLTLFDMGQNLDTFVYIEGHTEGDPAKCLQMFLLYCGIVDPSWSELRNFAWFLNLQLRDCEASVFCNHELVGDTLQGFKNFVVNFMILMAKDFATPSLHIADQSPGRYGINLDGVKEQDLVPFLLRKRWESEPHPYIFFNEDHASMTFIGFHLQPNNAGGVDAINPKNKSIIRENVMSLQLYEGLRLQRVPFNTDFDQLPRHEKLSRLCMVLGIQWPMDPDETYELTMDNMLKILAIKMRFRCGIPVVVMGETGCGKTRLIKFLCHLCKGFVETENVKLVKVHGGTTAETIYQKILEAQETAQINKAEGCETVLFFDEANTTEAISSIKEALCDHTVEGVPLQEDSGLHIIAACNPYRKHTDDMIKRLESAGLGYKVRADETKERLGSIPLRQLVYRVHALPPSMMPLVWDFGQLNNETEKKYIQQIVLRLAKEIQLSTTDIQLLTDVLSASQSYMRNKNDECSFVSLRDVERCIEVFKWFFNRHEKLLKHCLSLAQRRKSTYSVVDKSAWSLVHAVGVCYQASLETKDSYRRAICKFFPLPYRDPTNIFKEITSIQDLFLEGVQLRDTIARNLALKENLFMMVICIELKIPLFLVGKPGSSKSLAKTIVADAMQGQAAHTDLYKDLKQIHLVSFQCSPHSTPEGIIGTFKHCARFQEGKNLNEYVSVVVLDEIGLAEDSPKMPLKTLHPLLEDGCIDDDTSPHKKVGFIGISNWALDPAKMNRGIFVSRGDPNRKELIESAKGICSSNNLILRKVVQHFLSFSEAYLEVCKTLKEQEKEFFGLRDFYSLIKMVFAFTKQSQDILTLDEIARAVLRNFSGKDEVNALDIFLRDQRKNLADINTIDLIMENIRSDSDDCRYLLILTKNYAALQILQQAFLKENQQPEIIFGSSFPKDQEYTQICRNINRVKICMETGKMVILLNLQNLYESLYDALNQYYVYLAGQKYVDLGLGTHRVKCRVHPKFRLIVIEEKEIVYKDFPIPLINRLEKHYLDINTFLKKEHKVIVQELEGWVEDFTKGNQNHNIGKAQTYRPSDVFIGYHSDTCASVVLQVTENMKQSHTDTENKTDVRNQAEQVLLNCATPDSVIRLGRKDLIDEYFKKQKHGSLLDFLCCHVTTGYNNHTTFTE</sequence>
<feature type="non-terminal residue" evidence="23">
    <location>
        <position position="1"/>
    </location>
</feature>
<keyword evidence="11" id="KW-0479">Metal-binding</keyword>
<dbReference type="GO" id="GO:0006629">
    <property type="term" value="P:lipid metabolic process"/>
    <property type="evidence" value="ECO:0007669"/>
    <property type="project" value="UniProtKB-KW"/>
</dbReference>
<keyword evidence="9" id="KW-0551">Lipid droplet</keyword>
<dbReference type="GO" id="GO:0005829">
    <property type="term" value="C:cytosol"/>
    <property type="evidence" value="ECO:0007669"/>
    <property type="project" value="UniProtKB-SubCell"/>
</dbReference>
<feature type="domain" description="AAA+ ATPase" evidence="22">
    <location>
        <begin position="379"/>
        <end position="524"/>
    </location>
</feature>
<keyword evidence="14" id="KW-0833">Ubl conjugation pathway</keyword>
<dbReference type="EC" id="2.3.2.27" evidence="6"/>
<keyword evidence="17" id="KW-0067">ATP-binding</keyword>
<dbReference type="GO" id="GO:0061630">
    <property type="term" value="F:ubiquitin protein ligase activity"/>
    <property type="evidence" value="ECO:0007669"/>
    <property type="project" value="UniProtKB-EC"/>
</dbReference>
<evidence type="ECO:0000256" key="12">
    <source>
        <dbReference type="ARBA" id="ARBA00022741"/>
    </source>
</evidence>
<keyword evidence="7" id="KW-0963">Cytoplasm</keyword>
<comment type="catalytic activity">
    <reaction evidence="1">
        <text>S-ubiquitinyl-[E2 ubiquitin-conjugating enzyme]-L-cysteine + [acceptor protein]-L-lysine = [E2 ubiquitin-conjugating enzyme]-L-cysteine + N(6)-ubiquitinyl-[acceptor protein]-L-lysine.</text>
        <dbReference type="EC" id="2.3.2.27"/>
    </reaction>
</comment>
<gene>
    <name evidence="23" type="ORF">AB205_0199310</name>
</gene>
<evidence type="ECO:0000256" key="17">
    <source>
        <dbReference type="ARBA" id="ARBA00022840"/>
    </source>
</evidence>
<dbReference type="FunFam" id="3.40.50.300:FF:000491">
    <property type="entry name" value="E3 ubiquitin-protein ligase RNF213"/>
    <property type="match status" value="1"/>
</dbReference>
<dbReference type="GO" id="GO:0005524">
    <property type="term" value="F:ATP binding"/>
    <property type="evidence" value="ECO:0007669"/>
    <property type="project" value="UniProtKB-KW"/>
</dbReference>
<name>A0A2G9SJ27_AQUCT</name>
<dbReference type="InterPro" id="IPR031248">
    <property type="entry name" value="RNF213"/>
</dbReference>
<comment type="pathway">
    <text evidence="4">Protein modification; protein ubiquitination.</text>
</comment>
<feature type="non-terminal residue" evidence="23">
    <location>
        <position position="1264"/>
    </location>
</feature>
<evidence type="ECO:0000256" key="1">
    <source>
        <dbReference type="ARBA" id="ARBA00000900"/>
    </source>
</evidence>
<dbReference type="SUPFAM" id="SSF52540">
    <property type="entry name" value="P-loop containing nucleoside triphosphate hydrolases"/>
    <property type="match status" value="2"/>
</dbReference>
<evidence type="ECO:0000256" key="11">
    <source>
        <dbReference type="ARBA" id="ARBA00022723"/>
    </source>
</evidence>
<dbReference type="GO" id="GO:0008270">
    <property type="term" value="F:zinc ion binding"/>
    <property type="evidence" value="ECO:0007669"/>
    <property type="project" value="UniProtKB-KW"/>
</dbReference>
<keyword evidence="10" id="KW-0808">Transferase</keyword>
<evidence type="ECO:0000256" key="21">
    <source>
        <dbReference type="ARBA" id="ARBA00048778"/>
    </source>
</evidence>
<dbReference type="FunFam" id="3.40.50.300:FF:000804">
    <property type="entry name" value="E3 ubiquitin-protein ligase RNF213"/>
    <property type="match status" value="1"/>
</dbReference>
<dbReference type="InterPro" id="IPR003959">
    <property type="entry name" value="ATPase_AAA_core"/>
</dbReference>
<keyword evidence="13" id="KW-0863">Zinc-finger</keyword>
<dbReference type="GO" id="GO:0006511">
    <property type="term" value="P:ubiquitin-dependent protein catabolic process"/>
    <property type="evidence" value="ECO:0007669"/>
    <property type="project" value="TreeGrafter"/>
</dbReference>
<keyword evidence="19" id="KW-0443">Lipid metabolism</keyword>
<keyword evidence="20" id="KW-0511">Multifunctional enzyme</keyword>
<comment type="catalytic activity">
    <reaction evidence="21">
        <text>ATP + H2O = ADP + phosphate + H(+)</text>
        <dbReference type="Rhea" id="RHEA:13065"/>
        <dbReference type="ChEBI" id="CHEBI:15377"/>
        <dbReference type="ChEBI" id="CHEBI:15378"/>
        <dbReference type="ChEBI" id="CHEBI:30616"/>
        <dbReference type="ChEBI" id="CHEBI:43474"/>
        <dbReference type="ChEBI" id="CHEBI:456216"/>
    </reaction>
    <physiologicalReaction direction="left-to-right" evidence="21">
        <dbReference type="Rhea" id="RHEA:13066"/>
    </physiologicalReaction>
</comment>
<evidence type="ECO:0000256" key="6">
    <source>
        <dbReference type="ARBA" id="ARBA00012483"/>
    </source>
</evidence>
<dbReference type="GO" id="GO:2000051">
    <property type="term" value="P:negative regulation of non-canonical Wnt signaling pathway"/>
    <property type="evidence" value="ECO:0007669"/>
    <property type="project" value="TreeGrafter"/>
</dbReference>
<dbReference type="EMBL" id="KV924085">
    <property type="protein sequence ID" value="PIO40074.1"/>
    <property type="molecule type" value="Genomic_DNA"/>
</dbReference>
<evidence type="ECO:0000256" key="16">
    <source>
        <dbReference type="ARBA" id="ARBA00022833"/>
    </source>
</evidence>
<dbReference type="InterPro" id="IPR003593">
    <property type="entry name" value="AAA+_ATPase"/>
</dbReference>
<dbReference type="GO" id="GO:0016020">
    <property type="term" value="C:membrane"/>
    <property type="evidence" value="ECO:0007669"/>
    <property type="project" value="TreeGrafter"/>
</dbReference>
<dbReference type="GO" id="GO:0005730">
    <property type="term" value="C:nucleolus"/>
    <property type="evidence" value="ECO:0007669"/>
    <property type="project" value="TreeGrafter"/>
</dbReference>
<dbReference type="GO" id="GO:0005811">
    <property type="term" value="C:lipid droplet"/>
    <property type="evidence" value="ECO:0007669"/>
    <property type="project" value="UniProtKB-SubCell"/>
</dbReference>
<keyword evidence="8" id="KW-0037">Angiogenesis</keyword>
<evidence type="ECO:0000256" key="8">
    <source>
        <dbReference type="ARBA" id="ARBA00022657"/>
    </source>
</evidence>
<dbReference type="AlphaFoldDB" id="A0A2G9SJ27"/>
<feature type="domain" description="AAA+ ATPase" evidence="22">
    <location>
        <begin position="725"/>
        <end position="868"/>
    </location>
</feature>
<evidence type="ECO:0000256" key="4">
    <source>
        <dbReference type="ARBA" id="ARBA00004906"/>
    </source>
</evidence>
<dbReference type="GO" id="GO:0002040">
    <property type="term" value="P:sprouting angiogenesis"/>
    <property type="evidence" value="ECO:0007669"/>
    <property type="project" value="TreeGrafter"/>
</dbReference>
<keyword evidence="18" id="KW-0391">Immunity</keyword>
<proteinExistence type="inferred from homology"/>
<evidence type="ECO:0000256" key="20">
    <source>
        <dbReference type="ARBA" id="ARBA00023268"/>
    </source>
</evidence>
<dbReference type="OrthoDB" id="2423195at2759"/>
<protein>
    <recommendedName>
        <fullName evidence="6">RING-type E3 ubiquitin transferase</fullName>
        <ecNumber evidence="6">2.3.2.27</ecNumber>
    </recommendedName>
</protein>
<dbReference type="SMART" id="SM00382">
    <property type="entry name" value="AAA"/>
    <property type="match status" value="2"/>
</dbReference>
<dbReference type="InterPro" id="IPR027417">
    <property type="entry name" value="P-loop_NTPase"/>
</dbReference>
<dbReference type="GO" id="GO:0002376">
    <property type="term" value="P:immune system process"/>
    <property type="evidence" value="ECO:0007669"/>
    <property type="project" value="UniProtKB-KW"/>
</dbReference>
<evidence type="ECO:0000256" key="10">
    <source>
        <dbReference type="ARBA" id="ARBA00022679"/>
    </source>
</evidence>
<evidence type="ECO:0000256" key="7">
    <source>
        <dbReference type="ARBA" id="ARBA00022490"/>
    </source>
</evidence>
<evidence type="ECO:0000256" key="3">
    <source>
        <dbReference type="ARBA" id="ARBA00004514"/>
    </source>
</evidence>